<proteinExistence type="predicted"/>
<dbReference type="AlphaFoldDB" id="A0A9N9SRQ1"/>
<evidence type="ECO:0000313" key="2">
    <source>
        <dbReference type="EMBL" id="CAG9829093.1"/>
    </source>
</evidence>
<feature type="region of interest" description="Disordered" evidence="1">
    <location>
        <begin position="1"/>
        <end position="27"/>
    </location>
</feature>
<organism evidence="2 3">
    <name type="scientific">Diabrotica balteata</name>
    <name type="common">Banded cucumber beetle</name>
    <dbReference type="NCBI Taxonomy" id="107213"/>
    <lineage>
        <taxon>Eukaryota</taxon>
        <taxon>Metazoa</taxon>
        <taxon>Ecdysozoa</taxon>
        <taxon>Arthropoda</taxon>
        <taxon>Hexapoda</taxon>
        <taxon>Insecta</taxon>
        <taxon>Pterygota</taxon>
        <taxon>Neoptera</taxon>
        <taxon>Endopterygota</taxon>
        <taxon>Coleoptera</taxon>
        <taxon>Polyphaga</taxon>
        <taxon>Cucujiformia</taxon>
        <taxon>Chrysomeloidea</taxon>
        <taxon>Chrysomelidae</taxon>
        <taxon>Galerucinae</taxon>
        <taxon>Diabroticina</taxon>
        <taxon>Diabroticites</taxon>
        <taxon>Diabrotica</taxon>
    </lineage>
</organism>
<dbReference type="Proteomes" id="UP001153709">
    <property type="component" value="Chromosome 2"/>
</dbReference>
<dbReference type="EMBL" id="OU898277">
    <property type="protein sequence ID" value="CAG9829093.1"/>
    <property type="molecule type" value="Genomic_DNA"/>
</dbReference>
<protein>
    <submittedName>
        <fullName evidence="2">Uncharacterized protein</fullName>
    </submittedName>
</protein>
<evidence type="ECO:0000313" key="3">
    <source>
        <dbReference type="Proteomes" id="UP001153709"/>
    </source>
</evidence>
<gene>
    <name evidence="2" type="ORF">DIABBA_LOCUS2948</name>
</gene>
<sequence>MSSSNDIRSDLENLSTAMTDDQQSQNKTSYSAVFNNTSVQLNHAMLFNALPDTQIEKYLTALGEVVRARNILFSSRLSNSIFPANPWLKILCPIQQK</sequence>
<accession>A0A9N9SRQ1</accession>
<name>A0A9N9SRQ1_DIABA</name>
<reference evidence="2" key="1">
    <citation type="submission" date="2022-01" db="EMBL/GenBank/DDBJ databases">
        <authorList>
            <person name="King R."/>
        </authorList>
    </citation>
    <scope>NUCLEOTIDE SEQUENCE</scope>
</reference>
<keyword evidence="3" id="KW-1185">Reference proteome</keyword>
<evidence type="ECO:0000256" key="1">
    <source>
        <dbReference type="SAM" id="MobiDB-lite"/>
    </source>
</evidence>